<name>A0A2N7VDB7_9BURK</name>
<dbReference type="Gene3D" id="2.180.10.10">
    <property type="entry name" value="RHS repeat-associated core"/>
    <property type="match status" value="1"/>
</dbReference>
<dbReference type="EMBL" id="PNYA01000035">
    <property type="protein sequence ID" value="PMS15150.1"/>
    <property type="molecule type" value="Genomic_DNA"/>
</dbReference>
<dbReference type="Proteomes" id="UP000235616">
    <property type="component" value="Unassembled WGS sequence"/>
</dbReference>
<dbReference type="PANTHER" id="PTHR32305:SF15">
    <property type="entry name" value="PROTEIN RHSA-RELATED"/>
    <property type="match status" value="1"/>
</dbReference>
<evidence type="ECO:0008006" key="3">
    <source>
        <dbReference type="Google" id="ProtNLM"/>
    </source>
</evidence>
<sequence length="180" mass="19969">MHYNRYRYYDPSAGRFISTDPIKLAGGVNLYRYVSNHPTGLVDPLGLVDINNFPTDESIHEYAKNIRENPNVLQIGAHGNPDVVTDRNLNAMSMQDLGDQIKAHPKYIKGMPIQLCSCETGKGPHPVAQKLADHIGSNVIAPDKTLWIWPNGKMLQVETAPGGGPDLTRVGQWRVFRPKG</sequence>
<dbReference type="PANTHER" id="PTHR32305">
    <property type="match status" value="1"/>
</dbReference>
<proteinExistence type="predicted"/>
<comment type="caution">
    <text evidence="1">The sequence shown here is derived from an EMBL/GenBank/DDBJ whole genome shotgun (WGS) entry which is preliminary data.</text>
</comment>
<keyword evidence="2" id="KW-1185">Reference proteome</keyword>
<gene>
    <name evidence="1" type="ORF">C0Z18_28675</name>
</gene>
<dbReference type="InterPro" id="IPR050708">
    <property type="entry name" value="T6SS_VgrG/RHS"/>
</dbReference>
<organism evidence="1 2">
    <name type="scientific">Trinickia dabaoshanensis</name>
    <dbReference type="NCBI Taxonomy" id="564714"/>
    <lineage>
        <taxon>Bacteria</taxon>
        <taxon>Pseudomonadati</taxon>
        <taxon>Pseudomonadota</taxon>
        <taxon>Betaproteobacteria</taxon>
        <taxon>Burkholderiales</taxon>
        <taxon>Burkholderiaceae</taxon>
        <taxon>Trinickia</taxon>
    </lineage>
</organism>
<evidence type="ECO:0000313" key="1">
    <source>
        <dbReference type="EMBL" id="PMS15150.1"/>
    </source>
</evidence>
<protein>
    <recommendedName>
        <fullName evidence="3">RHS repeat-associated core domain-containing protein</fullName>
    </recommendedName>
</protein>
<accession>A0A2N7VDB7</accession>
<evidence type="ECO:0000313" key="2">
    <source>
        <dbReference type="Proteomes" id="UP000235616"/>
    </source>
</evidence>
<dbReference type="AlphaFoldDB" id="A0A2N7VDB7"/>
<reference evidence="1 2" key="1">
    <citation type="submission" date="2018-01" db="EMBL/GenBank/DDBJ databases">
        <title>Whole genome analyses suggest that Burkholderia sensu lato contains two further novel genera in the rhizoxinica-symbiotica group Mycetohabitans gen. nov., and Trinickia gen. nov.: implications for the evolution of diazotrophy and nodulation in the Burkholderiaceae.</title>
        <authorList>
            <person name="Estrada-de los Santos P."/>
            <person name="Palmer M."/>
            <person name="Chavez-Ramirez B."/>
            <person name="Beukes C."/>
            <person name="Steenkamp E.T."/>
            <person name="Hirsch A.M."/>
            <person name="Manyaka P."/>
            <person name="Maluk M."/>
            <person name="Lafos M."/>
            <person name="Crook M."/>
            <person name="Gross E."/>
            <person name="Simon M.F."/>
            <person name="Bueno dos Reis Junior F."/>
            <person name="Poole P.S."/>
            <person name="Venter S.N."/>
            <person name="James E.K."/>
        </authorList>
    </citation>
    <scope>NUCLEOTIDE SEQUENCE [LARGE SCALE GENOMIC DNA]</scope>
    <source>
        <strain evidence="1 2">GIMN1.004</strain>
    </source>
</reference>
<dbReference type="NCBIfam" id="TIGR03696">
    <property type="entry name" value="Rhs_assc_core"/>
    <property type="match status" value="1"/>
</dbReference>
<dbReference type="OrthoDB" id="5445630at2"/>
<dbReference type="InterPro" id="IPR022385">
    <property type="entry name" value="Rhs_assc_core"/>
</dbReference>